<sequence length="310" mass="34694">MWLDPPVKTSRPNTRTYSVSLRFIPDNSLSVAFSNPTATLQYTKPVLPTKLLLQGLQCWTKHDNPNQQFVFTPLGHGGGYLIQSAWNGNYATIEDGICTGTAVVGSGFPVTWALEDVTPEMHETHAPRSNGACFRIRWPNSRYVFDLEGYGCDKDGTRIQLAYEKNPVHPCQVWRFEEISYTVPLTSGVNVDAATPLAKFDPGLEVPSGRLVDDLEDESDEDSDYGEFQDASEDGLELELISAVTPINSTPTNKEDKEVEKYKIRRFFDYPDEEEKGSLRQSHMTGIMTTSSTVMTTIAYKNMYSTKPAH</sequence>
<evidence type="ECO:0000313" key="1">
    <source>
        <dbReference type="EMBL" id="GAW06858.1"/>
    </source>
</evidence>
<evidence type="ECO:0000313" key="2">
    <source>
        <dbReference type="Proteomes" id="UP000188533"/>
    </source>
</evidence>
<name>A0A1Q3EI09_LENED</name>
<dbReference type="InterPro" id="IPR035992">
    <property type="entry name" value="Ricin_B-like_lectins"/>
</dbReference>
<dbReference type="SUPFAM" id="SSF50370">
    <property type="entry name" value="Ricin B-like lectins"/>
    <property type="match status" value="1"/>
</dbReference>
<dbReference type="AlphaFoldDB" id="A0A1Q3EI09"/>
<comment type="caution">
    <text evidence="1">The sequence shown here is derived from an EMBL/GenBank/DDBJ whole genome shotgun (WGS) entry which is preliminary data.</text>
</comment>
<proteinExistence type="predicted"/>
<dbReference type="Gene3D" id="2.80.10.50">
    <property type="match status" value="1"/>
</dbReference>
<dbReference type="Proteomes" id="UP000188533">
    <property type="component" value="Unassembled WGS sequence"/>
</dbReference>
<accession>A0A1Q3EI09</accession>
<gene>
    <name evidence="1" type="ORF">LENED_008811</name>
</gene>
<organism evidence="1 2">
    <name type="scientific">Lentinula edodes</name>
    <name type="common">Shiitake mushroom</name>
    <name type="synonym">Lentinus edodes</name>
    <dbReference type="NCBI Taxonomy" id="5353"/>
    <lineage>
        <taxon>Eukaryota</taxon>
        <taxon>Fungi</taxon>
        <taxon>Dikarya</taxon>
        <taxon>Basidiomycota</taxon>
        <taxon>Agaricomycotina</taxon>
        <taxon>Agaricomycetes</taxon>
        <taxon>Agaricomycetidae</taxon>
        <taxon>Agaricales</taxon>
        <taxon>Marasmiineae</taxon>
        <taxon>Omphalotaceae</taxon>
        <taxon>Lentinula</taxon>
    </lineage>
</organism>
<reference evidence="1 2" key="1">
    <citation type="submission" date="2016-08" db="EMBL/GenBank/DDBJ databases">
        <authorList>
            <consortium name="Lentinula edodes genome sequencing consortium"/>
            <person name="Sakamoto Y."/>
            <person name="Nakade K."/>
            <person name="Sato S."/>
            <person name="Yoshida Y."/>
            <person name="Miyazaki K."/>
            <person name="Natsume S."/>
            <person name="Konno N."/>
        </authorList>
    </citation>
    <scope>NUCLEOTIDE SEQUENCE [LARGE SCALE GENOMIC DNA]</scope>
    <source>
        <strain evidence="1 2">NBRC 111202</strain>
    </source>
</reference>
<keyword evidence="2" id="KW-1185">Reference proteome</keyword>
<dbReference type="EMBL" id="BDGU01000357">
    <property type="protein sequence ID" value="GAW06858.1"/>
    <property type="molecule type" value="Genomic_DNA"/>
</dbReference>
<dbReference type="CDD" id="cd23422">
    <property type="entry name" value="beta-trefoil_Ricin_MPL_CNL"/>
    <property type="match status" value="1"/>
</dbReference>
<reference evidence="1 2" key="2">
    <citation type="submission" date="2017-02" db="EMBL/GenBank/DDBJ databases">
        <title>A genome survey and senescence transcriptome analysis in Lentinula edodes.</title>
        <authorList>
            <person name="Sakamoto Y."/>
            <person name="Nakade K."/>
            <person name="Sato S."/>
            <person name="Yoshida Y."/>
            <person name="Miyazaki K."/>
            <person name="Natsume S."/>
            <person name="Konno N."/>
        </authorList>
    </citation>
    <scope>NUCLEOTIDE SEQUENCE [LARGE SCALE GENOMIC DNA]</scope>
    <source>
        <strain evidence="1 2">NBRC 111202</strain>
    </source>
</reference>
<protein>
    <submittedName>
        <fullName evidence="1">Carbohydrate-binding module family 13 protein</fullName>
    </submittedName>
</protein>
<dbReference type="STRING" id="5353.A0A1Q3EI09"/>